<dbReference type="Proteomes" id="UP001549104">
    <property type="component" value="Unassembled WGS sequence"/>
</dbReference>
<comment type="similarity">
    <text evidence="2">Belongs to the bacterial solute-binding protein 8 family.</text>
</comment>
<dbReference type="SUPFAM" id="SSF53807">
    <property type="entry name" value="Helical backbone' metal receptor"/>
    <property type="match status" value="1"/>
</dbReference>
<evidence type="ECO:0000256" key="3">
    <source>
        <dbReference type="ARBA" id="ARBA00022448"/>
    </source>
</evidence>
<accession>A0ABV2K6A7</accession>
<reference evidence="8 9" key="1">
    <citation type="submission" date="2024-06" db="EMBL/GenBank/DDBJ databases">
        <title>Sorghum-associated microbial communities from plants grown in Nebraska, USA.</title>
        <authorList>
            <person name="Schachtman D."/>
        </authorList>
    </citation>
    <scope>NUCLEOTIDE SEQUENCE [LARGE SCALE GENOMIC DNA]</scope>
    <source>
        <strain evidence="8 9">1288</strain>
    </source>
</reference>
<dbReference type="Gene3D" id="3.40.50.1980">
    <property type="entry name" value="Nitrogenase molybdenum iron protein domain"/>
    <property type="match status" value="2"/>
</dbReference>
<dbReference type="InterPro" id="IPR051313">
    <property type="entry name" value="Bact_iron-sidero_bind"/>
</dbReference>
<feature type="chain" id="PRO_5047301090" evidence="6">
    <location>
        <begin position="20"/>
        <end position="333"/>
    </location>
</feature>
<dbReference type="RefSeq" id="WP_354312610.1">
    <property type="nucleotide sequence ID" value="NZ_JBEPME010000001.1"/>
</dbReference>
<keyword evidence="9" id="KW-1185">Reference proteome</keyword>
<dbReference type="Pfam" id="PF01497">
    <property type="entry name" value="Peripla_BP_2"/>
    <property type="match status" value="1"/>
</dbReference>
<evidence type="ECO:0000256" key="1">
    <source>
        <dbReference type="ARBA" id="ARBA00004196"/>
    </source>
</evidence>
<organism evidence="8 9">
    <name type="scientific">Sporosarcina psychrophila</name>
    <name type="common">Bacillus psychrophilus</name>
    <dbReference type="NCBI Taxonomy" id="1476"/>
    <lineage>
        <taxon>Bacteria</taxon>
        <taxon>Bacillati</taxon>
        <taxon>Bacillota</taxon>
        <taxon>Bacilli</taxon>
        <taxon>Bacillales</taxon>
        <taxon>Caryophanaceae</taxon>
        <taxon>Sporosarcina</taxon>
    </lineage>
</organism>
<name>A0ABV2K6A7_SPOPS</name>
<evidence type="ECO:0000256" key="5">
    <source>
        <dbReference type="SAM" id="MobiDB-lite"/>
    </source>
</evidence>
<dbReference type="PANTHER" id="PTHR30532">
    <property type="entry name" value="IRON III DICITRATE-BINDING PERIPLASMIC PROTEIN"/>
    <property type="match status" value="1"/>
</dbReference>
<feature type="compositionally biased region" description="Basic and acidic residues" evidence="5">
    <location>
        <begin position="27"/>
        <end position="49"/>
    </location>
</feature>
<feature type="region of interest" description="Disordered" evidence="5">
    <location>
        <begin position="26"/>
        <end position="55"/>
    </location>
</feature>
<protein>
    <submittedName>
        <fullName evidence="8">Iron complex transport system substrate-binding protein</fullName>
    </submittedName>
</protein>
<evidence type="ECO:0000256" key="4">
    <source>
        <dbReference type="ARBA" id="ARBA00022729"/>
    </source>
</evidence>
<dbReference type="EMBL" id="JBEPME010000001">
    <property type="protein sequence ID" value="MET3656357.1"/>
    <property type="molecule type" value="Genomic_DNA"/>
</dbReference>
<comment type="caution">
    <text evidence="8">The sequence shown here is derived from an EMBL/GenBank/DDBJ whole genome shotgun (WGS) entry which is preliminary data.</text>
</comment>
<evidence type="ECO:0000256" key="2">
    <source>
        <dbReference type="ARBA" id="ARBA00008814"/>
    </source>
</evidence>
<dbReference type="PANTHER" id="PTHR30532:SF26">
    <property type="entry name" value="IRON(3+)-HYDROXAMATE-BINDING PROTEIN FHUD"/>
    <property type="match status" value="1"/>
</dbReference>
<dbReference type="PROSITE" id="PS51257">
    <property type="entry name" value="PROKAR_LIPOPROTEIN"/>
    <property type="match status" value="1"/>
</dbReference>
<sequence length="333" mass="37535">MKPKLLFHTLFIITLLSLALVGCSEQETNKTDSETKESEKEAKSSESKEMNTSTRIYKDVTGREVEIPVNPQRVVTTQYLDAMLALGVKPIGAPTHVLDNNYLGELQAGVEDLGSPFSIEKVLEMAPDLIISADPEEVEQLSKIAPTIVIPWMYGDVFTQFKEVANVLGKEKEADEWIARLDDKAAEGREKIAGKIGKDQIVSIFMTYEKDTLRLYGARNIGHVLYRSLQLTPPSFIQEKLAKDPDFEEFVYEDISMEKLPDYAGDKIIMLTYGEETQQKDSMLSQIEESSLWKSIDAVKNNDVYYIGDDPWFTYAPIAIEKSLDEAIKLLSE</sequence>
<evidence type="ECO:0000313" key="8">
    <source>
        <dbReference type="EMBL" id="MET3656357.1"/>
    </source>
</evidence>
<gene>
    <name evidence="8" type="ORF">ABIC55_001441</name>
</gene>
<evidence type="ECO:0000256" key="6">
    <source>
        <dbReference type="SAM" id="SignalP"/>
    </source>
</evidence>
<keyword evidence="4 6" id="KW-0732">Signal</keyword>
<feature type="domain" description="Fe/B12 periplasmic-binding" evidence="7">
    <location>
        <begin position="71"/>
        <end position="333"/>
    </location>
</feature>
<proteinExistence type="inferred from homology"/>
<dbReference type="InterPro" id="IPR002491">
    <property type="entry name" value="ABC_transptr_periplasmic_BD"/>
</dbReference>
<evidence type="ECO:0000313" key="9">
    <source>
        <dbReference type="Proteomes" id="UP001549104"/>
    </source>
</evidence>
<keyword evidence="3" id="KW-0813">Transport</keyword>
<evidence type="ECO:0000259" key="7">
    <source>
        <dbReference type="PROSITE" id="PS50983"/>
    </source>
</evidence>
<dbReference type="PROSITE" id="PS50983">
    <property type="entry name" value="FE_B12_PBP"/>
    <property type="match status" value="1"/>
</dbReference>
<feature type="signal peptide" evidence="6">
    <location>
        <begin position="1"/>
        <end position="19"/>
    </location>
</feature>
<comment type="subcellular location">
    <subcellularLocation>
        <location evidence="1">Cell envelope</location>
    </subcellularLocation>
</comment>